<evidence type="ECO:0000313" key="2">
    <source>
        <dbReference type="Proteomes" id="UP000299102"/>
    </source>
</evidence>
<comment type="caution">
    <text evidence="1">The sequence shown here is derived from an EMBL/GenBank/DDBJ whole genome shotgun (WGS) entry which is preliminary data.</text>
</comment>
<dbReference type="EMBL" id="BGZK01000647">
    <property type="protein sequence ID" value="GBP54459.1"/>
    <property type="molecule type" value="Genomic_DNA"/>
</dbReference>
<keyword evidence="2" id="KW-1185">Reference proteome</keyword>
<protein>
    <submittedName>
        <fullName evidence="1">Uncharacterized protein</fullName>
    </submittedName>
</protein>
<accession>A0A4C1WWA4</accession>
<reference evidence="1 2" key="1">
    <citation type="journal article" date="2019" name="Commun. Biol.">
        <title>The bagworm genome reveals a unique fibroin gene that provides high tensile strength.</title>
        <authorList>
            <person name="Kono N."/>
            <person name="Nakamura H."/>
            <person name="Ohtoshi R."/>
            <person name="Tomita M."/>
            <person name="Numata K."/>
            <person name="Arakawa K."/>
        </authorList>
    </citation>
    <scope>NUCLEOTIDE SEQUENCE [LARGE SCALE GENOMIC DNA]</scope>
</reference>
<proteinExistence type="predicted"/>
<sequence length="145" mass="15979">MHIAYTIPNFTRANPLCIFRGLMCSEIRKRRATLSRGVPLMSEVRSVVCSGWHNTATICKGARLNRCVIARRSTYPHGPAEAVCMGRINIAAARIFRLSTLIGAFESNQRFGALNWDLRNSLSLPAAGRVSNHEAGPPSVPCSRR</sequence>
<name>A0A4C1WWA4_EUMVA</name>
<gene>
    <name evidence="1" type="ORF">EVAR_36017_1</name>
</gene>
<dbReference type="AlphaFoldDB" id="A0A4C1WWA4"/>
<dbReference type="Proteomes" id="UP000299102">
    <property type="component" value="Unassembled WGS sequence"/>
</dbReference>
<organism evidence="1 2">
    <name type="scientific">Eumeta variegata</name>
    <name type="common">Bagworm moth</name>
    <name type="synonym">Eumeta japonica</name>
    <dbReference type="NCBI Taxonomy" id="151549"/>
    <lineage>
        <taxon>Eukaryota</taxon>
        <taxon>Metazoa</taxon>
        <taxon>Ecdysozoa</taxon>
        <taxon>Arthropoda</taxon>
        <taxon>Hexapoda</taxon>
        <taxon>Insecta</taxon>
        <taxon>Pterygota</taxon>
        <taxon>Neoptera</taxon>
        <taxon>Endopterygota</taxon>
        <taxon>Lepidoptera</taxon>
        <taxon>Glossata</taxon>
        <taxon>Ditrysia</taxon>
        <taxon>Tineoidea</taxon>
        <taxon>Psychidae</taxon>
        <taxon>Oiketicinae</taxon>
        <taxon>Eumeta</taxon>
    </lineage>
</organism>
<evidence type="ECO:0000313" key="1">
    <source>
        <dbReference type="EMBL" id="GBP54459.1"/>
    </source>
</evidence>